<evidence type="ECO:0008006" key="4">
    <source>
        <dbReference type="Google" id="ProtNLM"/>
    </source>
</evidence>
<sequence>MLAIQFNTMQNPEQRDTRDVWEIRKELSVETQYHSELLTRIREAQQLVVQYESSQADRPERLVEQSIKQLQQDIGLLPYEGPGVTITVTPSEEAIAFGLTIEPISPELLVRFVNEMNRFQAKAIEIDGKRLIYSSAIRDINGNTTINTLPIKTPPFEIKLATDSIETVEKLVAQIQASGLADDFYLENYALEIGEPVEKLSITSYDQPIAVNYLTEWKEGD</sequence>
<dbReference type="EMBL" id="PCGR01000001">
    <property type="protein sequence ID" value="PJK18186.1"/>
    <property type="molecule type" value="Genomic_DNA"/>
</dbReference>
<evidence type="ECO:0000313" key="2">
    <source>
        <dbReference type="EMBL" id="PJK18186.1"/>
    </source>
</evidence>
<accession>A0A2M9F408</accession>
<proteinExistence type="inferred from homology"/>
<protein>
    <recommendedName>
        <fullName evidence="4">DUF881 domain-containing protein</fullName>
    </recommendedName>
</protein>
<dbReference type="PANTHER" id="PTHR37313">
    <property type="entry name" value="UPF0749 PROTEIN RV1825"/>
    <property type="match status" value="1"/>
</dbReference>
<dbReference type="Gene3D" id="3.30.70.1880">
    <property type="entry name" value="Protein of unknown function DUF881"/>
    <property type="match status" value="1"/>
</dbReference>
<dbReference type="Proteomes" id="UP000228680">
    <property type="component" value="Unassembled WGS sequence"/>
</dbReference>
<organism evidence="2 3">
    <name type="scientific">Chryseomicrobium excrementi</name>
    <dbReference type="NCBI Taxonomy" id="2041346"/>
    <lineage>
        <taxon>Bacteria</taxon>
        <taxon>Bacillati</taxon>
        <taxon>Bacillota</taxon>
        <taxon>Bacilli</taxon>
        <taxon>Bacillales</taxon>
        <taxon>Caryophanaceae</taxon>
        <taxon>Chryseomicrobium</taxon>
    </lineage>
</organism>
<gene>
    <name evidence="2" type="ORF">CQS04_03435</name>
</gene>
<reference evidence="2 3" key="1">
    <citation type="submission" date="2017-10" db="EMBL/GenBank/DDBJ databases">
        <title>Draft genome of Chryseomicrobium casticus sp. nov.</title>
        <authorList>
            <person name="Chakraborty R."/>
            <person name="Saha T."/>
        </authorList>
    </citation>
    <scope>NUCLEOTIDE SEQUENCE [LARGE SCALE GENOMIC DNA]</scope>
    <source>
        <strain evidence="2 3">ET03</strain>
    </source>
</reference>
<dbReference type="Pfam" id="PF05949">
    <property type="entry name" value="DUF881"/>
    <property type="match status" value="1"/>
</dbReference>
<dbReference type="PANTHER" id="PTHR37313:SF2">
    <property type="entry name" value="UPF0749 PROTEIN YLXX"/>
    <property type="match status" value="1"/>
</dbReference>
<dbReference type="InterPro" id="IPR010273">
    <property type="entry name" value="DUF881"/>
</dbReference>
<dbReference type="OrthoDB" id="2439649at2"/>
<evidence type="ECO:0000313" key="3">
    <source>
        <dbReference type="Proteomes" id="UP000228680"/>
    </source>
</evidence>
<evidence type="ECO:0000256" key="1">
    <source>
        <dbReference type="ARBA" id="ARBA00009108"/>
    </source>
</evidence>
<comment type="caution">
    <text evidence="2">The sequence shown here is derived from an EMBL/GenBank/DDBJ whole genome shotgun (WGS) entry which is preliminary data.</text>
</comment>
<comment type="similarity">
    <text evidence="1">Belongs to the UPF0749 family.</text>
</comment>
<keyword evidence="3" id="KW-1185">Reference proteome</keyword>
<dbReference type="AlphaFoldDB" id="A0A2M9F408"/>
<name>A0A2M9F408_9BACL</name>